<evidence type="ECO:0000256" key="1">
    <source>
        <dbReference type="SAM" id="MobiDB-lite"/>
    </source>
</evidence>
<accession>A0ABQ7TJZ1</accession>
<protein>
    <recommendedName>
        <fullName evidence="2">Beta-retroviral matrix protein domain-containing protein</fullName>
    </recommendedName>
</protein>
<name>A0ABQ7TJZ1_PHRPL</name>
<feature type="region of interest" description="Disordered" evidence="1">
    <location>
        <begin position="224"/>
        <end position="266"/>
    </location>
</feature>
<dbReference type="InterPro" id="IPR010999">
    <property type="entry name" value="Retrovr_matrix"/>
</dbReference>
<dbReference type="Proteomes" id="UP000826234">
    <property type="component" value="Unassembled WGS sequence"/>
</dbReference>
<evidence type="ECO:0000313" key="4">
    <source>
        <dbReference type="Proteomes" id="UP000826234"/>
    </source>
</evidence>
<dbReference type="EMBL" id="JAIPUX010000439">
    <property type="protein sequence ID" value="KAH0630102.1"/>
    <property type="molecule type" value="Genomic_DNA"/>
</dbReference>
<dbReference type="SUPFAM" id="SSF47836">
    <property type="entry name" value="Retroviral matrix proteins"/>
    <property type="match status" value="1"/>
</dbReference>
<dbReference type="InterPro" id="IPR038124">
    <property type="entry name" value="B_retro_matrix_sf"/>
</dbReference>
<sequence>MGGSLSSEQRDHSKELYQLVKRLVGRKVVARKDIDKLLLEIACQCPWYPEKGTISVEEWEKIGHQLKTGPRAAAPHLIAWQAVTTAVGRLSKPSAPLVSLINPPGDPPSYNLPLVAPLLPPIQQQPQEKLGAVEAGIAEARKRGENMWEEGLWEPDSHPAMFPVTFTTAENGDVTAATTVNIAGVVPDQIYGTGQFDSAVETPCLPSPPGPLRALPVPTREAGPLRLSLGPPQCRAAGPGCEREAEERRMGCGDERGGSVPVVSSS</sequence>
<comment type="caution">
    <text evidence="3">The sequence shown here is derived from an EMBL/GenBank/DDBJ whole genome shotgun (WGS) entry which is preliminary data.</text>
</comment>
<organism evidence="3 4">
    <name type="scientific">Phrynosoma platyrhinos</name>
    <name type="common">Desert horned lizard</name>
    <dbReference type="NCBI Taxonomy" id="52577"/>
    <lineage>
        <taxon>Eukaryota</taxon>
        <taxon>Metazoa</taxon>
        <taxon>Chordata</taxon>
        <taxon>Craniata</taxon>
        <taxon>Vertebrata</taxon>
        <taxon>Euteleostomi</taxon>
        <taxon>Lepidosauria</taxon>
        <taxon>Squamata</taxon>
        <taxon>Bifurcata</taxon>
        <taxon>Unidentata</taxon>
        <taxon>Episquamata</taxon>
        <taxon>Toxicofera</taxon>
        <taxon>Iguania</taxon>
        <taxon>Phrynosomatidae</taxon>
        <taxon>Phrynosomatinae</taxon>
        <taxon>Phrynosoma</taxon>
    </lineage>
</organism>
<reference evidence="3 4" key="1">
    <citation type="journal article" date="2022" name="Gigascience">
        <title>A chromosome-level genome assembly and annotation of the desert horned lizard, Phrynosoma platyrhinos, provides insight into chromosomal rearrangements among reptiles.</title>
        <authorList>
            <person name="Koochekian N."/>
            <person name="Ascanio A."/>
            <person name="Farleigh K."/>
            <person name="Card D.C."/>
            <person name="Schield D.R."/>
            <person name="Castoe T.A."/>
            <person name="Jezkova T."/>
        </authorList>
    </citation>
    <scope>NUCLEOTIDE SEQUENCE [LARGE SCALE GENOMIC DNA]</scope>
    <source>
        <strain evidence="3">NK-2021</strain>
    </source>
</reference>
<dbReference type="InterPro" id="IPR003322">
    <property type="entry name" value="B_retro_matrix"/>
</dbReference>
<proteinExistence type="predicted"/>
<dbReference type="Pfam" id="PF02337">
    <property type="entry name" value="Gag_p10"/>
    <property type="match status" value="1"/>
</dbReference>
<gene>
    <name evidence="3" type="ORF">JD844_012736</name>
</gene>
<evidence type="ECO:0000313" key="3">
    <source>
        <dbReference type="EMBL" id="KAH0630102.1"/>
    </source>
</evidence>
<keyword evidence="4" id="KW-1185">Reference proteome</keyword>
<feature type="compositionally biased region" description="Basic and acidic residues" evidence="1">
    <location>
        <begin position="241"/>
        <end position="257"/>
    </location>
</feature>
<evidence type="ECO:0000259" key="2">
    <source>
        <dbReference type="Pfam" id="PF02337"/>
    </source>
</evidence>
<feature type="domain" description="Beta-retroviral matrix protein" evidence="2">
    <location>
        <begin position="28"/>
        <end position="69"/>
    </location>
</feature>
<dbReference type="Gene3D" id="1.10.150.490">
    <property type="entry name" value="Retroviral GAG p10 protein"/>
    <property type="match status" value="1"/>
</dbReference>